<name>A0A2L2XA26_9FIRM</name>
<proteinExistence type="predicted"/>
<organism evidence="1 2">
    <name type="scientific">Desulfocucumis palustris</name>
    <dbReference type="NCBI Taxonomy" id="1898651"/>
    <lineage>
        <taxon>Bacteria</taxon>
        <taxon>Bacillati</taxon>
        <taxon>Bacillota</taxon>
        <taxon>Clostridia</taxon>
        <taxon>Eubacteriales</taxon>
        <taxon>Desulfocucumaceae</taxon>
        <taxon>Desulfocucumis</taxon>
    </lineage>
</organism>
<accession>A0A2L2XA26</accession>
<reference evidence="2" key="1">
    <citation type="submission" date="2018-02" db="EMBL/GenBank/DDBJ databases">
        <title>Genome sequence of Desulfocucumis palustris strain NAW-5.</title>
        <authorList>
            <person name="Watanabe M."/>
            <person name="Kojima H."/>
            <person name="Fukui M."/>
        </authorList>
    </citation>
    <scope>NUCLEOTIDE SEQUENCE [LARGE SCALE GENOMIC DNA]</scope>
    <source>
        <strain evidence="2">NAW-5</strain>
    </source>
</reference>
<evidence type="ECO:0000313" key="2">
    <source>
        <dbReference type="Proteomes" id="UP000239549"/>
    </source>
</evidence>
<dbReference type="EMBL" id="BFAV01000055">
    <property type="protein sequence ID" value="GBF32804.1"/>
    <property type="molecule type" value="Genomic_DNA"/>
</dbReference>
<keyword evidence="2" id="KW-1185">Reference proteome</keyword>
<comment type="caution">
    <text evidence="1">The sequence shown here is derived from an EMBL/GenBank/DDBJ whole genome shotgun (WGS) entry which is preliminary data.</text>
</comment>
<sequence>MMPSAYSLFHPLELLISGGRITARVKIPIEKDRCFSSRG</sequence>
<evidence type="ECO:0000313" key="1">
    <source>
        <dbReference type="EMBL" id="GBF32804.1"/>
    </source>
</evidence>
<protein>
    <submittedName>
        <fullName evidence="1">Uncharacterized protein</fullName>
    </submittedName>
</protein>
<dbReference type="AlphaFoldDB" id="A0A2L2XA26"/>
<dbReference type="Proteomes" id="UP000239549">
    <property type="component" value="Unassembled WGS sequence"/>
</dbReference>
<gene>
    <name evidence="1" type="ORF">DCCM_1000</name>
</gene>